<gene>
    <name evidence="2" type="ordered locus">Hoch_0463</name>
</gene>
<proteinExistence type="predicted"/>
<dbReference type="RefSeq" id="WP_012825731.1">
    <property type="nucleotide sequence ID" value="NC_013440.1"/>
</dbReference>
<feature type="signal peptide" evidence="1">
    <location>
        <begin position="1"/>
        <end position="18"/>
    </location>
</feature>
<name>D0LK70_HALO1</name>
<accession>D0LK70</accession>
<evidence type="ECO:0000313" key="2">
    <source>
        <dbReference type="EMBL" id="ACY13104.1"/>
    </source>
</evidence>
<keyword evidence="1" id="KW-0732">Signal</keyword>
<dbReference type="HOGENOM" id="CLU_156493_0_0_7"/>
<dbReference type="Proteomes" id="UP000001880">
    <property type="component" value="Chromosome"/>
</dbReference>
<dbReference type="PROSITE" id="PS51257">
    <property type="entry name" value="PROKAR_LIPOPROTEIN"/>
    <property type="match status" value="1"/>
</dbReference>
<evidence type="ECO:0000313" key="3">
    <source>
        <dbReference type="Proteomes" id="UP000001880"/>
    </source>
</evidence>
<evidence type="ECO:0008006" key="4">
    <source>
        <dbReference type="Google" id="ProtNLM"/>
    </source>
</evidence>
<feature type="chain" id="PRO_5003011320" description="Lipoprotein" evidence="1">
    <location>
        <begin position="19"/>
        <end position="141"/>
    </location>
</feature>
<protein>
    <recommendedName>
        <fullName evidence="4">Lipoprotein</fullName>
    </recommendedName>
</protein>
<dbReference type="AlphaFoldDB" id="D0LK70"/>
<keyword evidence="3" id="KW-1185">Reference proteome</keyword>
<organism evidence="2 3">
    <name type="scientific">Haliangium ochraceum (strain DSM 14365 / JCM 11303 / SMP-2)</name>
    <dbReference type="NCBI Taxonomy" id="502025"/>
    <lineage>
        <taxon>Bacteria</taxon>
        <taxon>Pseudomonadati</taxon>
        <taxon>Myxococcota</taxon>
        <taxon>Polyangia</taxon>
        <taxon>Haliangiales</taxon>
        <taxon>Kofleriaceae</taxon>
        <taxon>Haliangium</taxon>
    </lineage>
</organism>
<sequence length="141" mass="16089">MKYAVLLLPLLSFAVACGPPDNGPLRNRYRLDWHCVSPDGCERSEELQRIDRAYSTDYEWEFASTVDDSFEEYAMRILTDSLGSGCAWLYDLTLLGYNLQRSRQCYTVAGFELELSIPNEDPATFSEWVVVGRDIDVLGEE</sequence>
<evidence type="ECO:0000256" key="1">
    <source>
        <dbReference type="SAM" id="SignalP"/>
    </source>
</evidence>
<dbReference type="EMBL" id="CP001804">
    <property type="protein sequence ID" value="ACY13104.1"/>
    <property type="molecule type" value="Genomic_DNA"/>
</dbReference>
<dbReference type="KEGG" id="hoh:Hoch_0463"/>
<reference evidence="2 3" key="1">
    <citation type="journal article" date="2010" name="Stand. Genomic Sci.">
        <title>Complete genome sequence of Haliangium ochraceum type strain (SMP-2).</title>
        <authorList>
            <consortium name="US DOE Joint Genome Institute (JGI-PGF)"/>
            <person name="Ivanova N."/>
            <person name="Daum C."/>
            <person name="Lang E."/>
            <person name="Abt B."/>
            <person name="Kopitz M."/>
            <person name="Saunders E."/>
            <person name="Lapidus A."/>
            <person name="Lucas S."/>
            <person name="Glavina Del Rio T."/>
            <person name="Nolan M."/>
            <person name="Tice H."/>
            <person name="Copeland A."/>
            <person name="Cheng J.F."/>
            <person name="Chen F."/>
            <person name="Bruce D."/>
            <person name="Goodwin L."/>
            <person name="Pitluck S."/>
            <person name="Mavromatis K."/>
            <person name="Pati A."/>
            <person name="Mikhailova N."/>
            <person name="Chen A."/>
            <person name="Palaniappan K."/>
            <person name="Land M."/>
            <person name="Hauser L."/>
            <person name="Chang Y.J."/>
            <person name="Jeffries C.D."/>
            <person name="Detter J.C."/>
            <person name="Brettin T."/>
            <person name="Rohde M."/>
            <person name="Goker M."/>
            <person name="Bristow J."/>
            <person name="Markowitz V."/>
            <person name="Eisen J.A."/>
            <person name="Hugenholtz P."/>
            <person name="Kyrpides N.C."/>
            <person name="Klenk H.P."/>
        </authorList>
    </citation>
    <scope>NUCLEOTIDE SEQUENCE [LARGE SCALE GENOMIC DNA]</scope>
    <source>
        <strain evidence="3">DSM 14365 / CIP 107738 / JCM 11303 / AJ 13395 / SMP-2</strain>
    </source>
</reference>